<dbReference type="SMART" id="SM00079">
    <property type="entry name" value="PBPe"/>
    <property type="match status" value="1"/>
</dbReference>
<evidence type="ECO:0000259" key="11">
    <source>
        <dbReference type="SMART" id="SM00062"/>
    </source>
</evidence>
<keyword evidence="6 10" id="KW-0472">Membrane</keyword>
<keyword evidence="5" id="KW-0406">Ion transport</keyword>
<comment type="subcellular location">
    <subcellularLocation>
        <location evidence="1">Membrane</location>
        <topology evidence="1">Multi-pass membrane protein</topology>
    </subcellularLocation>
</comment>
<gene>
    <name evidence="13" type="primary">tcyJ</name>
    <name evidence="13" type="ORF">Enr17x_14790</name>
</gene>
<feature type="domain" description="Ionotropic glutamate receptor C-terminal" evidence="12">
    <location>
        <begin position="48"/>
        <end position="375"/>
    </location>
</feature>
<dbReference type="Gene3D" id="3.40.190.10">
    <property type="entry name" value="Periplasmic binding protein-like II"/>
    <property type="match status" value="2"/>
</dbReference>
<evidence type="ECO:0000256" key="2">
    <source>
        <dbReference type="ARBA" id="ARBA00022448"/>
    </source>
</evidence>
<evidence type="ECO:0000256" key="8">
    <source>
        <dbReference type="ARBA" id="ARBA00023180"/>
    </source>
</evidence>
<keyword evidence="3 10" id="KW-0812">Transmembrane</keyword>
<dbReference type="PROSITE" id="PS51318">
    <property type="entry name" value="TAT"/>
    <property type="match status" value="1"/>
</dbReference>
<dbReference type="Gene3D" id="1.10.287.70">
    <property type="match status" value="1"/>
</dbReference>
<evidence type="ECO:0000259" key="12">
    <source>
        <dbReference type="SMART" id="SM00079"/>
    </source>
</evidence>
<feature type="transmembrane region" description="Helical" evidence="10">
    <location>
        <begin position="198"/>
        <end position="219"/>
    </location>
</feature>
<dbReference type="AlphaFoldDB" id="A0A518I8N1"/>
<keyword evidence="7" id="KW-0675">Receptor</keyword>
<evidence type="ECO:0000256" key="9">
    <source>
        <dbReference type="ARBA" id="ARBA00023303"/>
    </source>
</evidence>
<dbReference type="SMART" id="SM00062">
    <property type="entry name" value="PBPb"/>
    <property type="match status" value="1"/>
</dbReference>
<dbReference type="EMBL" id="CP037452">
    <property type="protein sequence ID" value="QDV49461.1"/>
    <property type="molecule type" value="Genomic_DNA"/>
</dbReference>
<dbReference type="InterPro" id="IPR001320">
    <property type="entry name" value="Iontro_rcpt_C"/>
</dbReference>
<keyword evidence="14" id="KW-1185">Reference proteome</keyword>
<dbReference type="InterPro" id="IPR001638">
    <property type="entry name" value="Solute-binding_3/MltF_N"/>
</dbReference>
<accession>A0A518I8N1</accession>
<dbReference type="SUPFAM" id="SSF81324">
    <property type="entry name" value="Voltage-gated potassium channels"/>
    <property type="match status" value="1"/>
</dbReference>
<feature type="transmembrane region" description="Helical" evidence="10">
    <location>
        <begin position="231"/>
        <end position="255"/>
    </location>
</feature>
<evidence type="ECO:0000256" key="10">
    <source>
        <dbReference type="SAM" id="Phobius"/>
    </source>
</evidence>
<evidence type="ECO:0000256" key="7">
    <source>
        <dbReference type="ARBA" id="ARBA00023170"/>
    </source>
</evidence>
<name>A0A518I8N1_9PLAN</name>
<protein>
    <submittedName>
        <fullName evidence="13">L-cystine-binding protein TcyJ</fullName>
    </submittedName>
</protein>
<evidence type="ECO:0000256" key="3">
    <source>
        <dbReference type="ARBA" id="ARBA00022692"/>
    </source>
</evidence>
<keyword evidence="4 10" id="KW-1133">Transmembrane helix</keyword>
<dbReference type="InterPro" id="IPR006311">
    <property type="entry name" value="TAT_signal"/>
</dbReference>
<dbReference type="Pfam" id="PF00497">
    <property type="entry name" value="SBP_bac_3"/>
    <property type="match status" value="1"/>
</dbReference>
<keyword evidence="9" id="KW-0407">Ion channel</keyword>
<dbReference type="GO" id="GO:0016020">
    <property type="term" value="C:membrane"/>
    <property type="evidence" value="ECO:0007669"/>
    <property type="project" value="UniProtKB-SubCell"/>
</dbReference>
<proteinExistence type="predicted"/>
<keyword evidence="2" id="KW-0813">Transport</keyword>
<evidence type="ECO:0000256" key="5">
    <source>
        <dbReference type="ARBA" id="ARBA00023065"/>
    </source>
</evidence>
<dbReference type="PRINTS" id="PR00169">
    <property type="entry name" value="KCHANNEL"/>
</dbReference>
<evidence type="ECO:0000256" key="4">
    <source>
        <dbReference type="ARBA" id="ARBA00022989"/>
    </source>
</evidence>
<sequence>MQDHSNRRWNLFSMKPFRRGFLTFLSVLILLGGMGASSYAQAEKSIKKYVVATREVPPFAMKGEHGEWIGITIELLREVKSELQNDSEQEIQFEFREMDLEAMLTAVEQGKVDLAAAAITVSYDREKRMDFTHPFRSSGLGIAVKTHPQSREWSRVMSVVFSSMFLRIVSGLFAAMLLSGVAVYLFERRKNKDHFGGGVIRGICSGLWWAAVTLTTVGYGDKVPKTIPGRLIGFVWMFVGLFIIASFTAAVTSALTVTQLKSRIVGPADLSRVKVASVQSSTSEKYLRSRQIVFKKYPDIRAALEALKKGQVEAVVYDAPIMRYETNRHFEEEIQVLPVLFERQNYAIALPNESPLREPINRVILRLNGSPEWKSILADYLGEGFEQ</sequence>
<evidence type="ECO:0000256" key="6">
    <source>
        <dbReference type="ARBA" id="ARBA00023136"/>
    </source>
</evidence>
<organism evidence="13 14">
    <name type="scientific">Gimesia fumaroli</name>
    <dbReference type="NCBI Taxonomy" id="2527976"/>
    <lineage>
        <taxon>Bacteria</taxon>
        <taxon>Pseudomonadati</taxon>
        <taxon>Planctomycetota</taxon>
        <taxon>Planctomycetia</taxon>
        <taxon>Planctomycetales</taxon>
        <taxon>Planctomycetaceae</taxon>
        <taxon>Gimesia</taxon>
    </lineage>
</organism>
<dbReference type="SUPFAM" id="SSF53850">
    <property type="entry name" value="Periplasmic binding protein-like II"/>
    <property type="match status" value="1"/>
</dbReference>
<dbReference type="KEGG" id="gfm:Enr17x_14790"/>
<keyword evidence="8" id="KW-0325">Glycoprotein</keyword>
<dbReference type="InterPro" id="IPR015683">
    <property type="entry name" value="Ionotropic_Glu_rcpt"/>
</dbReference>
<feature type="domain" description="Solute-binding protein family 3/N-terminal" evidence="11">
    <location>
        <begin position="48"/>
        <end position="384"/>
    </location>
</feature>
<dbReference type="Proteomes" id="UP000318313">
    <property type="component" value="Chromosome"/>
</dbReference>
<dbReference type="Pfam" id="PF00060">
    <property type="entry name" value="Lig_chan"/>
    <property type="match status" value="1"/>
</dbReference>
<evidence type="ECO:0000256" key="1">
    <source>
        <dbReference type="ARBA" id="ARBA00004141"/>
    </source>
</evidence>
<feature type="transmembrane region" description="Helical" evidence="10">
    <location>
        <begin position="164"/>
        <end position="186"/>
    </location>
</feature>
<reference evidence="13 14" key="1">
    <citation type="submission" date="2019-03" db="EMBL/GenBank/DDBJ databases">
        <title>Deep-cultivation of Planctomycetes and their phenomic and genomic characterization uncovers novel biology.</title>
        <authorList>
            <person name="Wiegand S."/>
            <person name="Jogler M."/>
            <person name="Boedeker C."/>
            <person name="Pinto D."/>
            <person name="Vollmers J."/>
            <person name="Rivas-Marin E."/>
            <person name="Kohn T."/>
            <person name="Peeters S.H."/>
            <person name="Heuer A."/>
            <person name="Rast P."/>
            <person name="Oberbeckmann S."/>
            <person name="Bunk B."/>
            <person name="Jeske O."/>
            <person name="Meyerdierks A."/>
            <person name="Storesund J.E."/>
            <person name="Kallscheuer N."/>
            <person name="Luecker S."/>
            <person name="Lage O.M."/>
            <person name="Pohl T."/>
            <person name="Merkel B.J."/>
            <person name="Hornburger P."/>
            <person name="Mueller R.-W."/>
            <person name="Bruemmer F."/>
            <person name="Labrenz M."/>
            <person name="Spormann A.M."/>
            <person name="Op den Camp H."/>
            <person name="Overmann J."/>
            <person name="Amann R."/>
            <person name="Jetten M.S.M."/>
            <person name="Mascher T."/>
            <person name="Medema M.H."/>
            <person name="Devos D.P."/>
            <person name="Kaster A.-K."/>
            <person name="Ovreas L."/>
            <person name="Rohde M."/>
            <person name="Galperin M.Y."/>
            <person name="Jogler C."/>
        </authorList>
    </citation>
    <scope>NUCLEOTIDE SEQUENCE [LARGE SCALE GENOMIC DNA]</scope>
    <source>
        <strain evidence="13 14">Enr17</strain>
    </source>
</reference>
<dbReference type="GO" id="GO:0015276">
    <property type="term" value="F:ligand-gated monoatomic ion channel activity"/>
    <property type="evidence" value="ECO:0007669"/>
    <property type="project" value="InterPro"/>
</dbReference>
<evidence type="ECO:0000313" key="14">
    <source>
        <dbReference type="Proteomes" id="UP000318313"/>
    </source>
</evidence>
<evidence type="ECO:0000313" key="13">
    <source>
        <dbReference type="EMBL" id="QDV49461.1"/>
    </source>
</evidence>
<dbReference type="PANTHER" id="PTHR18966">
    <property type="entry name" value="IONOTROPIC GLUTAMATE RECEPTOR"/>
    <property type="match status" value="1"/>
</dbReference>